<protein>
    <submittedName>
        <fullName evidence="2">Uncharacterized protein</fullName>
    </submittedName>
</protein>
<dbReference type="EMBL" id="JYDL01000059">
    <property type="protein sequence ID" value="KRX19444.1"/>
    <property type="molecule type" value="Genomic_DNA"/>
</dbReference>
<gene>
    <name evidence="2" type="ORF">T07_12945</name>
</gene>
<evidence type="ECO:0000313" key="2">
    <source>
        <dbReference type="EMBL" id="KRX19444.1"/>
    </source>
</evidence>
<evidence type="ECO:0000256" key="1">
    <source>
        <dbReference type="SAM" id="MobiDB-lite"/>
    </source>
</evidence>
<name>A0A0V0RYC9_9BILA</name>
<dbReference type="Proteomes" id="UP000054630">
    <property type="component" value="Unassembled WGS sequence"/>
</dbReference>
<dbReference type="AlphaFoldDB" id="A0A0V0RYC9"/>
<feature type="region of interest" description="Disordered" evidence="1">
    <location>
        <begin position="55"/>
        <end position="76"/>
    </location>
</feature>
<evidence type="ECO:0000313" key="3">
    <source>
        <dbReference type="Proteomes" id="UP000054630"/>
    </source>
</evidence>
<organism evidence="2 3">
    <name type="scientific">Trichinella nelsoni</name>
    <dbReference type="NCBI Taxonomy" id="6336"/>
    <lineage>
        <taxon>Eukaryota</taxon>
        <taxon>Metazoa</taxon>
        <taxon>Ecdysozoa</taxon>
        <taxon>Nematoda</taxon>
        <taxon>Enoplea</taxon>
        <taxon>Dorylaimia</taxon>
        <taxon>Trichinellida</taxon>
        <taxon>Trichinellidae</taxon>
        <taxon>Trichinella</taxon>
    </lineage>
</organism>
<accession>A0A0V0RYC9</accession>
<comment type="caution">
    <text evidence="2">The sequence shown here is derived from an EMBL/GenBank/DDBJ whole genome shotgun (WGS) entry which is preliminary data.</text>
</comment>
<dbReference type="OrthoDB" id="10272859at2759"/>
<proteinExistence type="predicted"/>
<keyword evidence="3" id="KW-1185">Reference proteome</keyword>
<sequence>MNSKIAVESCAQAPNYQYQKKFHSMIDSADRGYRFGFSKPATPHSLGRWQVEHPQHLAGDDLQKVDEIGKAKEEEE</sequence>
<reference evidence="2 3" key="1">
    <citation type="submission" date="2015-01" db="EMBL/GenBank/DDBJ databases">
        <title>Evolution of Trichinella species and genotypes.</title>
        <authorList>
            <person name="Korhonen P.K."/>
            <person name="Edoardo P."/>
            <person name="Giuseppe L.R."/>
            <person name="Gasser R.B."/>
        </authorList>
    </citation>
    <scope>NUCLEOTIDE SEQUENCE [LARGE SCALE GENOMIC DNA]</scope>
    <source>
        <strain evidence="2">ISS37</strain>
    </source>
</reference>